<dbReference type="RefSeq" id="YP_004300740.1">
    <property type="nucleotide sequence ID" value="NC_015250.1"/>
</dbReference>
<dbReference type="InterPro" id="IPR015298">
    <property type="entry name" value="Phage_T4_Gp8"/>
</dbReference>
<sequence>MAVTSSIYRAIITSKFRTEKMHNFYLTVGDTEGLNSLFLTFGRDTPWAVNEKDPGFAPPYPVDNPQGVMNVWSDMLGCVKIKQSYLDAVVPRKDWGDVRYPNSRTFLVGEIVVTNTAPFNRAPGAAGWMVYKVVDVPSQGECSISTISGKEECVKLGGKWTPSVESFIIPTGTGDSEGLIDTGDGYVWEYLYEIPADVSINRCTNEYIAVPWPDELKADPVRWGYQNNLTWQQDDYGLIFRIKATQIRFKAYFDSVYFPEASVLGNTGFRQISIIVNPLEKKTKPTNTNIVARKDNYLASGLERHSGEMIYIENHPPIIRAVDQTEEINIVFNF</sequence>
<organism evidence="2 3">
    <name type="scientific">Acinetobacter phage 133</name>
    <dbReference type="NCBI Taxonomy" id="2919552"/>
    <lineage>
        <taxon>Viruses</taxon>
        <taxon>Duplodnaviria</taxon>
        <taxon>Heunggongvirae</taxon>
        <taxon>Uroviricota</taxon>
        <taxon>Caudoviricetes</taxon>
        <taxon>Pantevenvirales</taxon>
        <taxon>Straboviridae</taxon>
        <taxon>Tevenvirinae</taxon>
        <taxon>Centumtrigintavirus</taxon>
        <taxon>Centumtrigintavirus cv133</taxon>
        <taxon>Acinetobacter virus 133</taxon>
    </lineage>
</organism>
<dbReference type="KEGG" id="vg:10323146"/>
<evidence type="ECO:0000313" key="3">
    <source>
        <dbReference type="Proteomes" id="UP000000330"/>
    </source>
</evidence>
<name>D9I693_9CAUD</name>
<keyword evidence="3" id="KW-1185">Reference proteome</keyword>
<dbReference type="Gene3D" id="2.60.340.10">
    <property type="entry name" value="baseplate structural protein gp8, domain 1"/>
    <property type="match status" value="1"/>
</dbReference>
<evidence type="ECO:0000259" key="1">
    <source>
        <dbReference type="Pfam" id="PF09215"/>
    </source>
</evidence>
<feature type="domain" description="Bacteriophage T4 Gp8" evidence="1">
    <location>
        <begin position="10"/>
        <end position="334"/>
    </location>
</feature>
<dbReference type="Proteomes" id="UP000000330">
    <property type="component" value="Segment"/>
</dbReference>
<dbReference type="Gene3D" id="2.170.290.10">
    <property type="entry name" value="baseplate structural protein gp8, domain 2"/>
    <property type="match status" value="1"/>
</dbReference>
<dbReference type="InterPro" id="IPR036327">
    <property type="entry name" value="Gp8_sf"/>
</dbReference>
<accession>D9I693</accession>
<dbReference type="EMBL" id="HM114315">
    <property type="protein sequence ID" value="ADJ19474.1"/>
    <property type="molecule type" value="Genomic_DNA"/>
</dbReference>
<evidence type="ECO:0000313" key="2">
    <source>
        <dbReference type="EMBL" id="ADJ19474.1"/>
    </source>
</evidence>
<proteinExistence type="predicted"/>
<dbReference type="GeneID" id="10323146"/>
<protein>
    <submittedName>
        <fullName evidence="2">Gp8 baseplate wedge subunit</fullName>
    </submittedName>
</protein>
<gene>
    <name evidence="2" type="primary">8</name>
    <name evidence="2" type="ORF">Acj133p159</name>
</gene>
<reference evidence="2 3" key="1">
    <citation type="journal article" date="2010" name="Virol. J.">
        <title>Genomes of the T4-related bacteriophages as windows on microbial genome evolution.</title>
        <authorList>
            <person name="Petrov V.M."/>
            <person name="Ratnayaka S."/>
            <person name="Nolan J.M."/>
            <person name="Miller E.S."/>
            <person name="Karam J.D."/>
        </authorList>
    </citation>
    <scope>NUCLEOTIDE SEQUENCE [LARGE SCALE GENOMIC DNA]</scope>
    <source>
        <strain evidence="2">Acj133</strain>
    </source>
</reference>
<dbReference type="SUPFAM" id="SSF89433">
    <property type="entry name" value="Baseplate structural protein gp8"/>
    <property type="match status" value="1"/>
</dbReference>
<dbReference type="Pfam" id="PF09215">
    <property type="entry name" value="Phage-Gp8"/>
    <property type="match status" value="1"/>
</dbReference>